<dbReference type="Gene3D" id="3.40.50.620">
    <property type="entry name" value="HUPs"/>
    <property type="match status" value="1"/>
</dbReference>
<proteinExistence type="predicted"/>
<dbReference type="Proteomes" id="UP000254618">
    <property type="component" value="Unassembled WGS sequence"/>
</dbReference>
<name>A0A378QUR5_9GAMM</name>
<evidence type="ECO:0000313" key="6">
    <source>
        <dbReference type="Proteomes" id="UP000254618"/>
    </source>
</evidence>
<dbReference type="EMBL" id="UGQF01000001">
    <property type="protein sequence ID" value="STZ04659.1"/>
    <property type="molecule type" value="Genomic_DNA"/>
</dbReference>
<dbReference type="PANTHER" id="PTHR30336">
    <property type="entry name" value="INNER MEMBRANE PROTEIN, PROBABLE PERMEASE"/>
    <property type="match status" value="1"/>
</dbReference>
<evidence type="ECO:0000259" key="2">
    <source>
        <dbReference type="Pfam" id="PF02698"/>
    </source>
</evidence>
<protein>
    <submittedName>
        <fullName evidence="4">DUF218 domain</fullName>
    </submittedName>
</protein>
<keyword evidence="5" id="KW-1185">Reference proteome</keyword>
<sequence length="239" mass="26564">MSLGLSLGRWIWRTTKVLIVVGGLTVLSVFTPIFSNVGVFALDAFSKITLGTSHTPPTAIVLLGGGLTKKDGVIVLNHYSQSRADTVITLYAQTPLPIITSGAESPWLREHIKTAHPEAVIVSDNASMNTCENATFTAKLMNHHELPKSVYLITDRYHMARARRQFARAGIATTPQPAPLAVPLTWGDRDNNWTHSRRTIYEMVALARDIFRPQDNCRTADEISLEEISTPRREPKIFF</sequence>
<dbReference type="AlphaFoldDB" id="A0A378QUR5"/>
<dbReference type="Pfam" id="PF02698">
    <property type="entry name" value="DUF218"/>
    <property type="match status" value="1"/>
</dbReference>
<reference evidence="3 5" key="1">
    <citation type="submission" date="2017-03" db="EMBL/GenBank/DDBJ databases">
        <title>Draft genome sequence of Moraxella equi CCUG 4950T type strain.</title>
        <authorList>
            <person name="Salva-Serra F."/>
            <person name="Engstrom-Jakobsson H."/>
            <person name="Thorell K."/>
            <person name="Jaen-Luchoro D."/>
            <person name="Gonzales-Siles L."/>
            <person name="Karlsson R."/>
            <person name="Yazdan S."/>
            <person name="Boulund F."/>
            <person name="Johnning A."/>
            <person name="Engstrand L."/>
            <person name="Kristiansson E."/>
            <person name="Moore E."/>
        </authorList>
    </citation>
    <scope>NUCLEOTIDE SEQUENCE [LARGE SCALE GENOMIC DNA]</scope>
    <source>
        <strain evidence="3 5">CCUG 4950</strain>
    </source>
</reference>
<dbReference type="GO" id="GO:0005886">
    <property type="term" value="C:plasma membrane"/>
    <property type="evidence" value="ECO:0007669"/>
    <property type="project" value="TreeGrafter"/>
</dbReference>
<feature type="domain" description="DUF218" evidence="2">
    <location>
        <begin position="59"/>
        <end position="204"/>
    </location>
</feature>
<dbReference type="PANTHER" id="PTHR30336:SF4">
    <property type="entry name" value="ENVELOPE BIOGENESIS FACTOR ELYC"/>
    <property type="match status" value="1"/>
</dbReference>
<keyword evidence="1" id="KW-1133">Transmembrane helix</keyword>
<dbReference type="GO" id="GO:0043164">
    <property type="term" value="P:Gram-negative-bacterium-type cell wall biogenesis"/>
    <property type="evidence" value="ECO:0007669"/>
    <property type="project" value="TreeGrafter"/>
</dbReference>
<dbReference type="EMBL" id="MXAP01000047">
    <property type="protein sequence ID" value="OPH39008.1"/>
    <property type="molecule type" value="Genomic_DNA"/>
</dbReference>
<dbReference type="Proteomes" id="UP000190777">
    <property type="component" value="Unassembled WGS sequence"/>
</dbReference>
<evidence type="ECO:0000313" key="3">
    <source>
        <dbReference type="EMBL" id="OPH39008.1"/>
    </source>
</evidence>
<keyword evidence="1" id="KW-0472">Membrane</keyword>
<feature type="transmembrane region" description="Helical" evidence="1">
    <location>
        <begin position="17"/>
        <end position="42"/>
    </location>
</feature>
<keyword evidence="1" id="KW-0812">Transmembrane</keyword>
<evidence type="ECO:0000313" key="5">
    <source>
        <dbReference type="Proteomes" id="UP000190777"/>
    </source>
</evidence>
<dbReference type="RefSeq" id="WP_079325143.1">
    <property type="nucleotide sequence ID" value="NZ_MXAP01000047.1"/>
</dbReference>
<dbReference type="GO" id="GO:0000270">
    <property type="term" value="P:peptidoglycan metabolic process"/>
    <property type="evidence" value="ECO:0007669"/>
    <property type="project" value="TreeGrafter"/>
</dbReference>
<dbReference type="InterPro" id="IPR014729">
    <property type="entry name" value="Rossmann-like_a/b/a_fold"/>
</dbReference>
<dbReference type="InterPro" id="IPR051599">
    <property type="entry name" value="Cell_Envelope_Assoc"/>
</dbReference>
<dbReference type="InterPro" id="IPR003848">
    <property type="entry name" value="DUF218"/>
</dbReference>
<reference evidence="4 6" key="2">
    <citation type="submission" date="2018-06" db="EMBL/GenBank/DDBJ databases">
        <authorList>
            <consortium name="Pathogen Informatics"/>
            <person name="Doyle S."/>
        </authorList>
    </citation>
    <scope>NUCLEOTIDE SEQUENCE [LARGE SCALE GENOMIC DNA]</scope>
    <source>
        <strain evidence="4 6">NCTC11012</strain>
    </source>
</reference>
<dbReference type="CDD" id="cd06259">
    <property type="entry name" value="YdcF-like"/>
    <property type="match status" value="1"/>
</dbReference>
<evidence type="ECO:0000256" key="1">
    <source>
        <dbReference type="SAM" id="Phobius"/>
    </source>
</evidence>
<organism evidence="4 6">
    <name type="scientific">Moraxella equi</name>
    <dbReference type="NCBI Taxonomy" id="60442"/>
    <lineage>
        <taxon>Bacteria</taxon>
        <taxon>Pseudomonadati</taxon>
        <taxon>Pseudomonadota</taxon>
        <taxon>Gammaproteobacteria</taxon>
        <taxon>Moraxellales</taxon>
        <taxon>Moraxellaceae</taxon>
        <taxon>Moraxella</taxon>
    </lineage>
</organism>
<evidence type="ECO:0000313" key="4">
    <source>
        <dbReference type="EMBL" id="STZ04659.1"/>
    </source>
</evidence>
<gene>
    <name evidence="3" type="ORF">B5J93_04995</name>
    <name evidence="4" type="ORF">NCTC11012_02945</name>
</gene>
<accession>A0A378QUR5</accession>